<dbReference type="AlphaFoldDB" id="A0A0S3T8K5"/>
<reference evidence="1 2" key="1">
    <citation type="journal article" date="2015" name="Sci. Rep.">
        <title>The power of single molecule real-time sequencing technology in the de novo assembly of a eukaryotic genome.</title>
        <authorList>
            <person name="Sakai H."/>
            <person name="Naito K."/>
            <person name="Ogiso-Tanaka E."/>
            <person name="Takahashi Y."/>
            <person name="Iseki K."/>
            <person name="Muto C."/>
            <person name="Satou K."/>
            <person name="Teruya K."/>
            <person name="Shiroma A."/>
            <person name="Shimoji M."/>
            <person name="Hirano T."/>
            <person name="Itoh T."/>
            <person name="Kaga A."/>
            <person name="Tomooka N."/>
        </authorList>
    </citation>
    <scope>NUCLEOTIDE SEQUENCE [LARGE SCALE GENOMIC DNA]</scope>
    <source>
        <strain evidence="2">cv. Shumari</strain>
    </source>
</reference>
<organism evidence="1 2">
    <name type="scientific">Vigna angularis var. angularis</name>
    <dbReference type="NCBI Taxonomy" id="157739"/>
    <lineage>
        <taxon>Eukaryota</taxon>
        <taxon>Viridiplantae</taxon>
        <taxon>Streptophyta</taxon>
        <taxon>Embryophyta</taxon>
        <taxon>Tracheophyta</taxon>
        <taxon>Spermatophyta</taxon>
        <taxon>Magnoliopsida</taxon>
        <taxon>eudicotyledons</taxon>
        <taxon>Gunneridae</taxon>
        <taxon>Pentapetalae</taxon>
        <taxon>rosids</taxon>
        <taxon>fabids</taxon>
        <taxon>Fabales</taxon>
        <taxon>Fabaceae</taxon>
        <taxon>Papilionoideae</taxon>
        <taxon>50 kb inversion clade</taxon>
        <taxon>NPAAA clade</taxon>
        <taxon>indigoferoid/millettioid clade</taxon>
        <taxon>Phaseoleae</taxon>
        <taxon>Vigna</taxon>
    </lineage>
</organism>
<name>A0A0S3T8K5_PHAAN</name>
<gene>
    <name evidence="1" type="primary">Vigan.11G046900</name>
    <name evidence="1" type="ORF">VIGAN_11046900</name>
</gene>
<dbReference type="EMBL" id="AP015044">
    <property type="protein sequence ID" value="BAU01268.1"/>
    <property type="molecule type" value="Genomic_DNA"/>
</dbReference>
<evidence type="ECO:0000313" key="1">
    <source>
        <dbReference type="EMBL" id="BAU01268.1"/>
    </source>
</evidence>
<accession>A0A0S3T8K5</accession>
<sequence>SKFMMLLSISSHPGTSSVTKIELIRKVFEERPWMPLSAASSLPMEKTVVTQRQTLSAPPSPPHCPAQPPRLLQHSRHPRVVQFFLHVVQPNFYYPKRQTLDTTT</sequence>
<evidence type="ECO:0000313" key="2">
    <source>
        <dbReference type="Proteomes" id="UP000291084"/>
    </source>
</evidence>
<keyword evidence="2" id="KW-1185">Reference proteome</keyword>
<protein>
    <submittedName>
        <fullName evidence="1">Uncharacterized protein</fullName>
    </submittedName>
</protein>
<feature type="non-terminal residue" evidence="1">
    <location>
        <position position="1"/>
    </location>
</feature>
<proteinExistence type="predicted"/>
<dbReference type="Proteomes" id="UP000291084">
    <property type="component" value="Chromosome 11"/>
</dbReference>